<protein>
    <submittedName>
        <fullName evidence="2">Uncharacterized protein</fullName>
    </submittedName>
</protein>
<dbReference type="Proteomes" id="UP001346149">
    <property type="component" value="Unassembled WGS sequence"/>
</dbReference>
<feature type="region of interest" description="Disordered" evidence="1">
    <location>
        <begin position="138"/>
        <end position="159"/>
    </location>
</feature>
<evidence type="ECO:0000313" key="3">
    <source>
        <dbReference type="Proteomes" id="UP001346149"/>
    </source>
</evidence>
<dbReference type="AlphaFoldDB" id="A0AAN7QMF1"/>
<comment type="caution">
    <text evidence="2">The sequence shown here is derived from an EMBL/GenBank/DDBJ whole genome shotgun (WGS) entry which is preliminary data.</text>
</comment>
<sequence length="176" mass="19640">MGSCLSSRSCSSDRDKPTAKVILLDGRLEEFRYPVRVSYVLQSFDNDKTYFICNSDDMVFDGVVSSLAADEELHPGKLYFALPLCRLDRPLRAQEMAALAVRASSALKKCSGWRGSRRRVVFPLDSLGDEEQKCREDLVGRSGGGVGEGDKDEIVGRRRRRRGEGRFTAELSTIPE</sequence>
<evidence type="ECO:0000256" key="1">
    <source>
        <dbReference type="SAM" id="MobiDB-lite"/>
    </source>
</evidence>
<organism evidence="2 3">
    <name type="scientific">Trapa natans</name>
    <name type="common">Water chestnut</name>
    <dbReference type="NCBI Taxonomy" id="22666"/>
    <lineage>
        <taxon>Eukaryota</taxon>
        <taxon>Viridiplantae</taxon>
        <taxon>Streptophyta</taxon>
        <taxon>Embryophyta</taxon>
        <taxon>Tracheophyta</taxon>
        <taxon>Spermatophyta</taxon>
        <taxon>Magnoliopsida</taxon>
        <taxon>eudicotyledons</taxon>
        <taxon>Gunneridae</taxon>
        <taxon>Pentapetalae</taxon>
        <taxon>rosids</taxon>
        <taxon>malvids</taxon>
        <taxon>Myrtales</taxon>
        <taxon>Lythraceae</taxon>
        <taxon>Trapa</taxon>
    </lineage>
</organism>
<evidence type="ECO:0000313" key="2">
    <source>
        <dbReference type="EMBL" id="KAK4772232.1"/>
    </source>
</evidence>
<keyword evidence="3" id="KW-1185">Reference proteome</keyword>
<dbReference type="Pfam" id="PF14009">
    <property type="entry name" value="PADRE"/>
    <property type="match status" value="1"/>
</dbReference>
<dbReference type="EMBL" id="JAXQNO010000020">
    <property type="protein sequence ID" value="KAK4772232.1"/>
    <property type="molecule type" value="Genomic_DNA"/>
</dbReference>
<reference evidence="2 3" key="1">
    <citation type="journal article" date="2023" name="Hortic Res">
        <title>Pangenome of water caltrop reveals structural variations and asymmetric subgenome divergence after allopolyploidization.</title>
        <authorList>
            <person name="Zhang X."/>
            <person name="Chen Y."/>
            <person name="Wang L."/>
            <person name="Yuan Y."/>
            <person name="Fang M."/>
            <person name="Shi L."/>
            <person name="Lu R."/>
            <person name="Comes H.P."/>
            <person name="Ma Y."/>
            <person name="Chen Y."/>
            <person name="Huang G."/>
            <person name="Zhou Y."/>
            <person name="Zheng Z."/>
            <person name="Qiu Y."/>
        </authorList>
    </citation>
    <scope>NUCLEOTIDE SEQUENCE [LARGE SCALE GENOMIC DNA]</scope>
    <source>
        <strain evidence="2">F231</strain>
    </source>
</reference>
<proteinExistence type="predicted"/>
<name>A0AAN7QMF1_TRANT</name>
<dbReference type="InterPro" id="IPR025322">
    <property type="entry name" value="PADRE_dom"/>
</dbReference>
<dbReference type="PANTHER" id="PTHR33052">
    <property type="entry name" value="DUF4228 DOMAIN PROTEIN-RELATED"/>
    <property type="match status" value="1"/>
</dbReference>
<gene>
    <name evidence="2" type="ORF">SAY86_014007</name>
</gene>
<accession>A0AAN7QMF1</accession>